<comment type="caution">
    <text evidence="1">The sequence shown here is derived from an EMBL/GenBank/DDBJ whole genome shotgun (WGS) entry which is preliminary data.</text>
</comment>
<proteinExistence type="predicted"/>
<dbReference type="EMBL" id="CM042063">
    <property type="protein sequence ID" value="KAI3667011.1"/>
    <property type="molecule type" value="Genomic_DNA"/>
</dbReference>
<reference evidence="1 2" key="2">
    <citation type="journal article" date="2022" name="Mol. Ecol. Resour.">
        <title>The genomes of chicory, endive, great burdock and yacon provide insights into Asteraceae paleo-polyploidization history and plant inulin production.</title>
        <authorList>
            <person name="Fan W."/>
            <person name="Wang S."/>
            <person name="Wang H."/>
            <person name="Wang A."/>
            <person name="Jiang F."/>
            <person name="Liu H."/>
            <person name="Zhao H."/>
            <person name="Xu D."/>
            <person name="Zhang Y."/>
        </authorList>
    </citation>
    <scope>NUCLEOTIDE SEQUENCE [LARGE SCALE GENOMIC DNA]</scope>
    <source>
        <strain evidence="2">cv. Niubang</strain>
    </source>
</reference>
<name>A0ACB8XID5_ARCLA</name>
<sequence>MGTSPSPITTQHLRLNNLSLHLRHQHLPPATATISVFLFSSCYRHYHLPPATATNIHLLLTTKQNYSNLKDEVLRHVKGDPQVQKDSQMLDDLKLYALDTLDLVLVGITTSGAYKWIGVEDMDQEEETMPSVQI</sequence>
<organism evidence="1 2">
    <name type="scientific">Arctium lappa</name>
    <name type="common">Greater burdock</name>
    <name type="synonym">Lappa major</name>
    <dbReference type="NCBI Taxonomy" id="4217"/>
    <lineage>
        <taxon>Eukaryota</taxon>
        <taxon>Viridiplantae</taxon>
        <taxon>Streptophyta</taxon>
        <taxon>Embryophyta</taxon>
        <taxon>Tracheophyta</taxon>
        <taxon>Spermatophyta</taxon>
        <taxon>Magnoliopsida</taxon>
        <taxon>eudicotyledons</taxon>
        <taxon>Gunneridae</taxon>
        <taxon>Pentapetalae</taxon>
        <taxon>asterids</taxon>
        <taxon>campanulids</taxon>
        <taxon>Asterales</taxon>
        <taxon>Asteraceae</taxon>
        <taxon>Carduoideae</taxon>
        <taxon>Cardueae</taxon>
        <taxon>Arctiinae</taxon>
        <taxon>Arctium</taxon>
    </lineage>
</organism>
<evidence type="ECO:0000313" key="2">
    <source>
        <dbReference type="Proteomes" id="UP001055879"/>
    </source>
</evidence>
<protein>
    <submittedName>
        <fullName evidence="1">Uncharacterized protein</fullName>
    </submittedName>
</protein>
<keyword evidence="2" id="KW-1185">Reference proteome</keyword>
<gene>
    <name evidence="1" type="ORF">L6452_42053</name>
</gene>
<reference evidence="2" key="1">
    <citation type="journal article" date="2022" name="Mol. Ecol. Resour.">
        <title>The genomes of chicory, endive, great burdock and yacon provide insights into Asteraceae palaeo-polyploidization history and plant inulin production.</title>
        <authorList>
            <person name="Fan W."/>
            <person name="Wang S."/>
            <person name="Wang H."/>
            <person name="Wang A."/>
            <person name="Jiang F."/>
            <person name="Liu H."/>
            <person name="Zhao H."/>
            <person name="Xu D."/>
            <person name="Zhang Y."/>
        </authorList>
    </citation>
    <scope>NUCLEOTIDE SEQUENCE [LARGE SCALE GENOMIC DNA]</scope>
    <source>
        <strain evidence="2">cv. Niubang</strain>
    </source>
</reference>
<evidence type="ECO:0000313" key="1">
    <source>
        <dbReference type="EMBL" id="KAI3667011.1"/>
    </source>
</evidence>
<dbReference type="Proteomes" id="UP001055879">
    <property type="component" value="Linkage Group LG17"/>
</dbReference>
<accession>A0ACB8XID5</accession>